<feature type="region of interest" description="Disordered" evidence="1">
    <location>
        <begin position="140"/>
        <end position="163"/>
    </location>
</feature>
<keyword evidence="2" id="KW-1185">Reference proteome</keyword>
<evidence type="ECO:0000256" key="1">
    <source>
        <dbReference type="SAM" id="MobiDB-lite"/>
    </source>
</evidence>
<feature type="region of interest" description="Disordered" evidence="1">
    <location>
        <begin position="106"/>
        <end position="127"/>
    </location>
</feature>
<dbReference type="AlphaFoldDB" id="A0A6J3JJW5"/>
<evidence type="ECO:0000313" key="2">
    <source>
        <dbReference type="Proteomes" id="UP000504640"/>
    </source>
</evidence>
<feature type="compositionally biased region" description="Basic and acidic residues" evidence="1">
    <location>
        <begin position="107"/>
        <end position="121"/>
    </location>
</feature>
<proteinExistence type="predicted"/>
<evidence type="ECO:0000313" key="3">
    <source>
        <dbReference type="RefSeq" id="XP_032155246.1"/>
    </source>
</evidence>
<dbReference type="Proteomes" id="UP000504640">
    <property type="component" value="Unplaced"/>
</dbReference>
<dbReference type="GeneID" id="116565612"/>
<organism evidence="2 3">
    <name type="scientific">Sapajus apella</name>
    <name type="common">Brown-capped capuchin</name>
    <name type="synonym">Cebus apella</name>
    <dbReference type="NCBI Taxonomy" id="9515"/>
    <lineage>
        <taxon>Eukaryota</taxon>
        <taxon>Metazoa</taxon>
        <taxon>Chordata</taxon>
        <taxon>Craniata</taxon>
        <taxon>Vertebrata</taxon>
        <taxon>Euteleostomi</taxon>
        <taxon>Mammalia</taxon>
        <taxon>Eutheria</taxon>
        <taxon>Euarchontoglires</taxon>
        <taxon>Primates</taxon>
        <taxon>Haplorrhini</taxon>
        <taxon>Platyrrhini</taxon>
        <taxon>Cebidae</taxon>
        <taxon>Cebinae</taxon>
        <taxon>Sapajus</taxon>
    </lineage>
</organism>
<reference evidence="3" key="1">
    <citation type="submission" date="2025-08" db="UniProtKB">
        <authorList>
            <consortium name="RefSeq"/>
        </authorList>
    </citation>
    <scope>IDENTIFICATION</scope>
    <source>
        <tissue evidence="3">Blood</tissue>
    </source>
</reference>
<gene>
    <name evidence="3" type="primary">LOC116565612</name>
</gene>
<accession>A0A6J3JJW5</accession>
<name>A0A6J3JJW5_SAPAP</name>
<dbReference type="RefSeq" id="XP_032155246.1">
    <property type="nucleotide sequence ID" value="XM_032299355.1"/>
</dbReference>
<sequence>MCEIRTMKNAGKTPPNRYILTSATISNRRKSDFKRERFSQYLCCCFFPEGAFILPFRQKFVFKSVAKGAAARISSKPAAGARAPVPVPAAAAWVGRPQKRRLTLSAQDRERLAGSHGEGREGCGPPRATRARLLWAGGRSRPSRLIGPESSCAARPVSVRGPW</sequence>
<protein>
    <submittedName>
        <fullName evidence="3">Uncharacterized protein LOC116565612</fullName>
    </submittedName>
</protein>